<feature type="non-terminal residue" evidence="1">
    <location>
        <position position="1"/>
    </location>
</feature>
<proteinExistence type="predicted"/>
<dbReference type="AlphaFoldDB" id="A0A0V1ECA1"/>
<evidence type="ECO:0000313" key="2">
    <source>
        <dbReference type="Proteomes" id="UP000054632"/>
    </source>
</evidence>
<organism evidence="1 2">
    <name type="scientific">Trichinella pseudospiralis</name>
    <name type="common">Parasitic roundworm</name>
    <dbReference type="NCBI Taxonomy" id="6337"/>
    <lineage>
        <taxon>Eukaryota</taxon>
        <taxon>Metazoa</taxon>
        <taxon>Ecdysozoa</taxon>
        <taxon>Nematoda</taxon>
        <taxon>Enoplea</taxon>
        <taxon>Dorylaimia</taxon>
        <taxon>Trichinellida</taxon>
        <taxon>Trichinellidae</taxon>
        <taxon>Trichinella</taxon>
    </lineage>
</organism>
<accession>A0A0V1ECA1</accession>
<reference evidence="1 2" key="1">
    <citation type="submission" date="2015-01" db="EMBL/GenBank/DDBJ databases">
        <title>Evolution of Trichinella species and genotypes.</title>
        <authorList>
            <person name="Korhonen P.K."/>
            <person name="Edoardo P."/>
            <person name="Giuseppe L.R."/>
            <person name="Gasser R.B."/>
        </authorList>
    </citation>
    <scope>NUCLEOTIDE SEQUENCE [LARGE SCALE GENOMIC DNA]</scope>
    <source>
        <strain evidence="1">ISS13</strain>
    </source>
</reference>
<protein>
    <submittedName>
        <fullName evidence="1">Uncharacterized protein</fullName>
    </submittedName>
</protein>
<sequence>PFFLFTPLLTQHLQQSQRYCRVAYAPHVLIKIRIAPEHPIVTVHPILHWCNTLICKNEVNWSEKIRNHEWIGRTLPDCVFHEILQKSHMKLKCDFNGGEWKRNQMCILKSYWQEVILLALIKKFTMLSAKSWYKFNKICSS</sequence>
<dbReference type="EMBL" id="JYDR01000061">
    <property type="protein sequence ID" value="KRY71201.1"/>
    <property type="molecule type" value="Genomic_DNA"/>
</dbReference>
<name>A0A0V1ECA1_TRIPS</name>
<gene>
    <name evidence="1" type="ORF">T4A_847</name>
</gene>
<comment type="caution">
    <text evidence="1">The sequence shown here is derived from an EMBL/GenBank/DDBJ whole genome shotgun (WGS) entry which is preliminary data.</text>
</comment>
<evidence type="ECO:0000313" key="1">
    <source>
        <dbReference type="EMBL" id="KRY71201.1"/>
    </source>
</evidence>
<feature type="non-terminal residue" evidence="1">
    <location>
        <position position="141"/>
    </location>
</feature>
<dbReference type="Proteomes" id="UP000054632">
    <property type="component" value="Unassembled WGS sequence"/>
</dbReference>